<name>A0A429K1V6_ACIPI</name>
<dbReference type="EMBL" id="RFEW01000012">
    <property type="protein sequence ID" value="RSO57889.1"/>
    <property type="molecule type" value="Genomic_DNA"/>
</dbReference>
<keyword evidence="1" id="KW-0732">Signal</keyword>
<dbReference type="RefSeq" id="WP_057073451.1">
    <property type="nucleotide sequence ID" value="NZ_BKDB01000010.1"/>
</dbReference>
<organism evidence="2 3">
    <name type="scientific">Acinetobacter pittii</name>
    <name type="common">Acinetobacter genomosp. 3</name>
    <dbReference type="NCBI Taxonomy" id="48296"/>
    <lineage>
        <taxon>Bacteria</taxon>
        <taxon>Pseudomonadati</taxon>
        <taxon>Pseudomonadota</taxon>
        <taxon>Gammaproteobacteria</taxon>
        <taxon>Moraxellales</taxon>
        <taxon>Moraxellaceae</taxon>
        <taxon>Acinetobacter</taxon>
        <taxon>Acinetobacter calcoaceticus/baumannii complex</taxon>
    </lineage>
</organism>
<accession>A0A429K1V6</accession>
<dbReference type="Proteomes" id="UP000271320">
    <property type="component" value="Unassembled WGS sequence"/>
</dbReference>
<dbReference type="AlphaFoldDB" id="A0A429K1V6"/>
<feature type="signal peptide" evidence="1">
    <location>
        <begin position="1"/>
        <end position="17"/>
    </location>
</feature>
<evidence type="ECO:0000256" key="1">
    <source>
        <dbReference type="SAM" id="SignalP"/>
    </source>
</evidence>
<feature type="chain" id="PRO_5044398284" evidence="1">
    <location>
        <begin position="18"/>
        <end position="169"/>
    </location>
</feature>
<sequence>MKKILFLTLLIPCLSWAAPKGISVEKSGFDGTTEITMRSYGTSSCAKFGGACLMLGANWKNSNPDEVVLELSTLNYFAAMSNLLLNIDGEIIKADRINFAHDSTLTGNYKESYQRFKIDKQTLTKILNAKRVWLKVSISGGNYLETNLIDEGKKTLAFEGLTRFESQLN</sequence>
<proteinExistence type="predicted"/>
<protein>
    <submittedName>
        <fullName evidence="2">Uncharacterized protein</fullName>
    </submittedName>
</protein>
<reference evidence="2 3" key="1">
    <citation type="submission" date="2018-10" db="EMBL/GenBank/DDBJ databases">
        <title>GWAS and RNA-Seq identify cryptic mechanisms of antimicrobial resistance in Acinetobacter baumannii.</title>
        <authorList>
            <person name="Sahl J.W."/>
        </authorList>
    </citation>
    <scope>NUCLEOTIDE SEQUENCE [LARGE SCALE GENOMIC DNA]</scope>
    <source>
        <strain evidence="2 3">TG41884</strain>
    </source>
</reference>
<gene>
    <name evidence="2" type="ORF">EA752_14825</name>
</gene>
<evidence type="ECO:0000313" key="3">
    <source>
        <dbReference type="Proteomes" id="UP000271320"/>
    </source>
</evidence>
<comment type="caution">
    <text evidence="2">The sequence shown here is derived from an EMBL/GenBank/DDBJ whole genome shotgun (WGS) entry which is preliminary data.</text>
</comment>
<evidence type="ECO:0000313" key="2">
    <source>
        <dbReference type="EMBL" id="RSO57889.1"/>
    </source>
</evidence>